<evidence type="ECO:0000256" key="3">
    <source>
        <dbReference type="ARBA" id="ARBA00023180"/>
    </source>
</evidence>
<feature type="signal peptide" evidence="4">
    <location>
        <begin position="1"/>
        <end position="28"/>
    </location>
</feature>
<dbReference type="PROSITE" id="PS00196">
    <property type="entry name" value="COPPER_BLUE"/>
    <property type="match status" value="1"/>
</dbReference>
<keyword evidence="7" id="KW-1185">Reference proteome</keyword>
<reference evidence="6" key="1">
    <citation type="submission" date="2022-04" db="EMBL/GenBank/DDBJ databases">
        <title>A functionally conserved STORR gene fusion in Papaver species that diverged 16.8 million years ago.</title>
        <authorList>
            <person name="Catania T."/>
        </authorList>
    </citation>
    <scope>NUCLEOTIDE SEQUENCE</scope>
    <source>
        <strain evidence="6">S-188037</strain>
    </source>
</reference>
<evidence type="ECO:0000256" key="2">
    <source>
        <dbReference type="ARBA" id="ARBA00023008"/>
    </source>
</evidence>
<dbReference type="PANTHER" id="PTHR33021:SF339">
    <property type="entry name" value="OS07G0570600 PROTEIN"/>
    <property type="match status" value="1"/>
</dbReference>
<dbReference type="InterPro" id="IPR028871">
    <property type="entry name" value="BlueCu_1_BS"/>
</dbReference>
<feature type="chain" id="PRO_5042033336" description="Phytocyanin domain-containing protein" evidence="4">
    <location>
        <begin position="29"/>
        <end position="182"/>
    </location>
</feature>
<dbReference type="InterPro" id="IPR003245">
    <property type="entry name" value="Phytocyanin_dom"/>
</dbReference>
<gene>
    <name evidence="6" type="ORF">MKW98_031604</name>
</gene>
<dbReference type="InterPro" id="IPR039391">
    <property type="entry name" value="Phytocyanin-like"/>
</dbReference>
<proteinExistence type="predicted"/>
<dbReference type="GO" id="GO:0046872">
    <property type="term" value="F:metal ion binding"/>
    <property type="evidence" value="ECO:0007669"/>
    <property type="project" value="UniProtKB-KW"/>
</dbReference>
<organism evidence="6 7">
    <name type="scientific">Papaver atlanticum</name>
    <dbReference type="NCBI Taxonomy" id="357466"/>
    <lineage>
        <taxon>Eukaryota</taxon>
        <taxon>Viridiplantae</taxon>
        <taxon>Streptophyta</taxon>
        <taxon>Embryophyta</taxon>
        <taxon>Tracheophyta</taxon>
        <taxon>Spermatophyta</taxon>
        <taxon>Magnoliopsida</taxon>
        <taxon>Ranunculales</taxon>
        <taxon>Papaveraceae</taxon>
        <taxon>Papaveroideae</taxon>
        <taxon>Papaver</taxon>
    </lineage>
</organism>
<keyword evidence="4" id="KW-0732">Signal</keyword>
<evidence type="ECO:0000256" key="1">
    <source>
        <dbReference type="ARBA" id="ARBA00022723"/>
    </source>
</evidence>
<comment type="caution">
    <text evidence="6">The sequence shown here is derived from an EMBL/GenBank/DDBJ whole genome shotgun (WGS) entry which is preliminary data.</text>
</comment>
<keyword evidence="3" id="KW-0325">Glycoprotein</keyword>
<dbReference type="EMBL" id="JAJJMB010014022">
    <property type="protein sequence ID" value="KAI3864012.1"/>
    <property type="molecule type" value="Genomic_DNA"/>
</dbReference>
<dbReference type="GO" id="GO:0009055">
    <property type="term" value="F:electron transfer activity"/>
    <property type="evidence" value="ECO:0007669"/>
    <property type="project" value="InterPro"/>
</dbReference>
<dbReference type="GO" id="GO:0005886">
    <property type="term" value="C:plasma membrane"/>
    <property type="evidence" value="ECO:0007669"/>
    <property type="project" value="TreeGrafter"/>
</dbReference>
<evidence type="ECO:0000256" key="4">
    <source>
        <dbReference type="SAM" id="SignalP"/>
    </source>
</evidence>
<dbReference type="PROSITE" id="PS51485">
    <property type="entry name" value="PHYTOCYANIN"/>
    <property type="match status" value="1"/>
</dbReference>
<sequence length="182" mass="19481">MAAGKIRFMVLLMVIMATSSMLLQVSMATVYKVGDEPGWTTMGNVDYQKWSSSKTFRVGDVILFTYNTQYHNVMQVTHPEYQACNATAPLKTFTTGNDSITITRNGHYYYLCGIPGHCQSGQKVDIRVARLTTASATSPAASPSNAPANTPASPKNSASIPSIGVLGKSMVLVLAISAGFGF</sequence>
<dbReference type="PANTHER" id="PTHR33021">
    <property type="entry name" value="BLUE COPPER PROTEIN"/>
    <property type="match status" value="1"/>
</dbReference>
<dbReference type="AlphaFoldDB" id="A0AAD4S5D6"/>
<evidence type="ECO:0000313" key="7">
    <source>
        <dbReference type="Proteomes" id="UP001202328"/>
    </source>
</evidence>
<dbReference type="InterPro" id="IPR008972">
    <property type="entry name" value="Cupredoxin"/>
</dbReference>
<protein>
    <recommendedName>
        <fullName evidence="5">Phytocyanin domain-containing protein</fullName>
    </recommendedName>
</protein>
<dbReference type="SUPFAM" id="SSF49503">
    <property type="entry name" value="Cupredoxins"/>
    <property type="match status" value="1"/>
</dbReference>
<evidence type="ECO:0000313" key="6">
    <source>
        <dbReference type="EMBL" id="KAI3864012.1"/>
    </source>
</evidence>
<dbReference type="FunFam" id="2.60.40.420:FF:000003">
    <property type="entry name" value="Blue copper"/>
    <property type="match status" value="1"/>
</dbReference>
<dbReference type="Proteomes" id="UP001202328">
    <property type="component" value="Unassembled WGS sequence"/>
</dbReference>
<name>A0AAD4S5D6_9MAGN</name>
<keyword evidence="2" id="KW-0186">Copper</keyword>
<feature type="domain" description="Phytocyanin" evidence="5">
    <location>
        <begin position="29"/>
        <end position="130"/>
    </location>
</feature>
<keyword evidence="1" id="KW-0479">Metal-binding</keyword>
<evidence type="ECO:0000259" key="5">
    <source>
        <dbReference type="PROSITE" id="PS51485"/>
    </source>
</evidence>
<dbReference type="Gene3D" id="2.60.40.420">
    <property type="entry name" value="Cupredoxins - blue copper proteins"/>
    <property type="match status" value="1"/>
</dbReference>
<dbReference type="Pfam" id="PF02298">
    <property type="entry name" value="Cu_bind_like"/>
    <property type="match status" value="1"/>
</dbReference>
<accession>A0AAD4S5D6</accession>